<reference evidence="5 6" key="1">
    <citation type="submission" date="2021-01" db="EMBL/GenBank/DDBJ databases">
        <title>Complete genome sequence of Pantoea eucrina OB49, a heavy metal tolerant bacterium with PGPR potential isolated from wheat in Algeria.</title>
        <authorList>
            <person name="Lekired A."/>
            <person name="Ouzari I.H."/>
        </authorList>
    </citation>
    <scope>NUCLEOTIDE SEQUENCE [LARGE SCALE GENOMIC DNA]</scope>
    <source>
        <strain evidence="5 6">OB49</strain>
    </source>
</reference>
<protein>
    <submittedName>
        <fullName evidence="5">AraC family transcriptional regulator</fullName>
    </submittedName>
</protein>
<keyword evidence="6" id="KW-1185">Reference proteome</keyword>
<sequence>MPAGIPRLDLFCVTAPADLPLEVYHPFVSLILQGEKVLHMGNETVCYRAGEFFMAAVDLPAAGKVTVASETAPYLAIRLTIDIAAVSELMCQLPATAMPAVQRGFAVGEAEEALIDAWLRLLRAGAKPDDKAIMVPLLEREVLYRLLSGAQGGVLRQIADHSRHFANVRKAITHLQTCYSDPFSATLLASLAGMSISAFHRRFKTSTGLSPLQYQKRLRLCAARKQLLIRQGNIAAVALEVGYQSLTQFTREYTRLFGEPPGRDSRTSVRRG</sequence>
<comment type="caution">
    <text evidence="5">The sequence shown here is derived from an EMBL/GenBank/DDBJ whole genome shotgun (WGS) entry which is preliminary data.</text>
</comment>
<dbReference type="Proteomes" id="UP000809137">
    <property type="component" value="Unassembled WGS sequence"/>
</dbReference>
<accession>A0ABS1ZA22</accession>
<dbReference type="SUPFAM" id="SSF46689">
    <property type="entry name" value="Homeodomain-like"/>
    <property type="match status" value="2"/>
</dbReference>
<keyword evidence="2" id="KW-0238">DNA-binding</keyword>
<dbReference type="InterPro" id="IPR018062">
    <property type="entry name" value="HTH_AraC-typ_CS"/>
</dbReference>
<evidence type="ECO:0000313" key="5">
    <source>
        <dbReference type="EMBL" id="MBM0749241.1"/>
    </source>
</evidence>
<dbReference type="InterPro" id="IPR009057">
    <property type="entry name" value="Homeodomain-like_sf"/>
</dbReference>
<evidence type="ECO:0000259" key="4">
    <source>
        <dbReference type="PROSITE" id="PS01124"/>
    </source>
</evidence>
<dbReference type="Pfam" id="PF12833">
    <property type="entry name" value="HTH_18"/>
    <property type="match status" value="1"/>
</dbReference>
<keyword evidence="3" id="KW-0804">Transcription</keyword>
<organism evidence="5 6">
    <name type="scientific">Pantoea eucrina</name>
    <dbReference type="NCBI Taxonomy" id="472693"/>
    <lineage>
        <taxon>Bacteria</taxon>
        <taxon>Pseudomonadati</taxon>
        <taxon>Pseudomonadota</taxon>
        <taxon>Gammaproteobacteria</taxon>
        <taxon>Enterobacterales</taxon>
        <taxon>Erwiniaceae</taxon>
        <taxon>Pantoea</taxon>
    </lineage>
</organism>
<keyword evidence="1" id="KW-0805">Transcription regulation</keyword>
<dbReference type="PROSITE" id="PS01124">
    <property type="entry name" value="HTH_ARAC_FAMILY_2"/>
    <property type="match status" value="1"/>
</dbReference>
<dbReference type="PANTHER" id="PTHR43436:SF1">
    <property type="entry name" value="TRANSCRIPTIONAL REGULATORY PROTEIN"/>
    <property type="match status" value="1"/>
</dbReference>
<evidence type="ECO:0000256" key="1">
    <source>
        <dbReference type="ARBA" id="ARBA00023015"/>
    </source>
</evidence>
<evidence type="ECO:0000256" key="2">
    <source>
        <dbReference type="ARBA" id="ARBA00023125"/>
    </source>
</evidence>
<dbReference type="Gene3D" id="1.10.10.60">
    <property type="entry name" value="Homeodomain-like"/>
    <property type="match status" value="2"/>
</dbReference>
<evidence type="ECO:0000313" key="6">
    <source>
        <dbReference type="Proteomes" id="UP000809137"/>
    </source>
</evidence>
<dbReference type="PROSITE" id="PS00041">
    <property type="entry name" value="HTH_ARAC_FAMILY_1"/>
    <property type="match status" value="1"/>
</dbReference>
<dbReference type="InterPro" id="IPR009594">
    <property type="entry name" value="Tscrpt_reg_HTH_AraC_N"/>
</dbReference>
<dbReference type="EMBL" id="JAFCXS010000019">
    <property type="protein sequence ID" value="MBM0749241.1"/>
    <property type="molecule type" value="Genomic_DNA"/>
</dbReference>
<proteinExistence type="predicted"/>
<dbReference type="PANTHER" id="PTHR43436">
    <property type="entry name" value="ARAC-FAMILY TRANSCRIPTIONAL REGULATOR"/>
    <property type="match status" value="1"/>
</dbReference>
<dbReference type="Pfam" id="PF06719">
    <property type="entry name" value="AraC_N"/>
    <property type="match status" value="1"/>
</dbReference>
<dbReference type="SMART" id="SM00342">
    <property type="entry name" value="HTH_ARAC"/>
    <property type="match status" value="1"/>
</dbReference>
<feature type="domain" description="HTH araC/xylS-type" evidence="4">
    <location>
        <begin position="169"/>
        <end position="267"/>
    </location>
</feature>
<name>A0ABS1ZA22_9GAMM</name>
<evidence type="ECO:0000256" key="3">
    <source>
        <dbReference type="ARBA" id="ARBA00023163"/>
    </source>
</evidence>
<gene>
    <name evidence="5" type="ORF">JJB79_17790</name>
</gene>
<dbReference type="InterPro" id="IPR018060">
    <property type="entry name" value="HTH_AraC"/>
</dbReference>